<evidence type="ECO:0000313" key="1">
    <source>
        <dbReference type="EMBL" id="CAG6463126.1"/>
    </source>
</evidence>
<accession>A0A8D8ATC1</accession>
<protein>
    <submittedName>
        <fullName evidence="1">(northern house mosquito) hypothetical protein</fullName>
    </submittedName>
</protein>
<sequence>MSHFFDTKSQNMLILHQIVNHMSDLKLSFHPVLYKIRCKFTPSLLNSSKVVFFHFIIFSCSKFNQLSKIAKFDQVLLLCLGEFQRSQNLFLKTLHCNIL</sequence>
<organism evidence="1">
    <name type="scientific">Culex pipiens</name>
    <name type="common">House mosquito</name>
    <dbReference type="NCBI Taxonomy" id="7175"/>
    <lineage>
        <taxon>Eukaryota</taxon>
        <taxon>Metazoa</taxon>
        <taxon>Ecdysozoa</taxon>
        <taxon>Arthropoda</taxon>
        <taxon>Hexapoda</taxon>
        <taxon>Insecta</taxon>
        <taxon>Pterygota</taxon>
        <taxon>Neoptera</taxon>
        <taxon>Endopterygota</taxon>
        <taxon>Diptera</taxon>
        <taxon>Nematocera</taxon>
        <taxon>Culicoidea</taxon>
        <taxon>Culicidae</taxon>
        <taxon>Culicinae</taxon>
        <taxon>Culicini</taxon>
        <taxon>Culex</taxon>
        <taxon>Culex</taxon>
    </lineage>
</organism>
<reference evidence="1" key="1">
    <citation type="submission" date="2021-05" db="EMBL/GenBank/DDBJ databases">
        <authorList>
            <person name="Alioto T."/>
            <person name="Alioto T."/>
            <person name="Gomez Garrido J."/>
        </authorList>
    </citation>
    <scope>NUCLEOTIDE SEQUENCE</scope>
</reference>
<proteinExistence type="predicted"/>
<dbReference type="AlphaFoldDB" id="A0A8D8ATC1"/>
<name>A0A8D8ATC1_CULPI</name>
<dbReference type="EMBL" id="HBUE01047389">
    <property type="protein sequence ID" value="CAG6463126.1"/>
    <property type="molecule type" value="Transcribed_RNA"/>
</dbReference>